<dbReference type="Proteomes" id="UP001148737">
    <property type="component" value="Unassembled WGS sequence"/>
</dbReference>
<reference evidence="1" key="1">
    <citation type="submission" date="2022-07" db="EMBL/GenBank/DDBJ databases">
        <title>Genome Sequence of Lecanicillium saksenae.</title>
        <authorList>
            <person name="Buettner E."/>
        </authorList>
    </citation>
    <scope>NUCLEOTIDE SEQUENCE</scope>
    <source>
        <strain evidence="1">VT-O1</strain>
    </source>
</reference>
<comment type="caution">
    <text evidence="1">The sequence shown here is derived from an EMBL/GenBank/DDBJ whole genome shotgun (WGS) entry which is preliminary data.</text>
</comment>
<proteinExistence type="predicted"/>
<organism evidence="1 2">
    <name type="scientific">Lecanicillium saksenae</name>
    <dbReference type="NCBI Taxonomy" id="468837"/>
    <lineage>
        <taxon>Eukaryota</taxon>
        <taxon>Fungi</taxon>
        <taxon>Dikarya</taxon>
        <taxon>Ascomycota</taxon>
        <taxon>Pezizomycotina</taxon>
        <taxon>Sordariomycetes</taxon>
        <taxon>Hypocreomycetidae</taxon>
        <taxon>Hypocreales</taxon>
        <taxon>Cordycipitaceae</taxon>
        <taxon>Lecanicillium</taxon>
    </lineage>
</organism>
<evidence type="ECO:0000313" key="1">
    <source>
        <dbReference type="EMBL" id="KAJ3492838.1"/>
    </source>
</evidence>
<keyword evidence="2" id="KW-1185">Reference proteome</keyword>
<gene>
    <name evidence="1" type="ORF">NLG97_g5115</name>
</gene>
<accession>A0ACC1QV87</accession>
<name>A0ACC1QV87_9HYPO</name>
<protein>
    <submittedName>
        <fullName evidence="1">Uncharacterized protein</fullName>
    </submittedName>
</protein>
<dbReference type="EMBL" id="JANAKD010000553">
    <property type="protein sequence ID" value="KAJ3492838.1"/>
    <property type="molecule type" value="Genomic_DNA"/>
</dbReference>
<sequence>MADAGDDFTLVERGMVPAVAIETGEALQLKRQKVLSWLDPTDYLSPGNEYMKHLHAYLPGTAKWVHESPIFRSWRSQDTSGDAGADTDSGYHRLAPASAHGASCLHVRGVAGSGKSVFSASTIDQLQSVGNIVLFFFFRQIVEKNHTTKYLARDFAAQLLPHSDALVGQLADLSQSHSVDGLGTDALWSVIFKTLVEGGADRPVFCVVDALDEMDDADFPDMMEKLTTLGSANPEAVKVMFTGRPLPKIEQALQGKAIFQLKLDPVLLSPDVSRYVDARMASLESRLSDDKCELVRQAICERASGLFLHARLVTDNLAQGLQEGRITEETLPNSLDRLPRSLREVYEEMLKEHAHRSGVSADHQAKILTCVTHSSRPMRLIELASLVAQMLAVDLRRGKEIVRASCGRLLELLEDETVSVIHHSFTEFLHDETRSEIIDAFPVLEDSQAHDMLAGLCLEYLNTCPHFDMTIDERRDPKYEDYIYDKAETARRTENRTQVRLSHPLAAYAIENLPFHFQKSSITANSYGLTVLDTCFLPGKPAFETWALFKWEHTLTSSINALHQLIDGNIPLTVIQHIANASPLLIDSPDSMGRTPLMHAARLGRADIVDLLLSKGINPDTACKHGFTALHHAVAAGKADAVKQFLEAGIDPLIKTAPVYASWDFIDRYMIHYTEEEAQENRKTALSKAILGHFSDVAIQFVPFIPAEEVLNYFHRAESPEVIDSILTAGLVDVDSLEPRSTDELYYYDHLGKTRLFASAVHGELEIIKVLLKHGADPTKRELGEPTVLHAIAGQPKRSRQVYGDPWWRIRQEEITDAVKLLVDAGADINATMTHPNRKSSTGYTALHMAVQRKGRELSASVSEAIIEALLEAGADPNSSTSCGNTPIHLARVGRLKAFEILRRYGAKIDGKNAAGQTPFLSISSQRIDGTATSQLYKQSDEVITALTRLLDLGADPAAIDHDGNNFFHYLMQNISFIGSDYCIPLVERVLKAADPNLKNKQGYPPIFLYRPSNLVPRYQSHEPVNSDKLLGYLVQNGMQLNVQNRAGEPLSHFLLTCDLPDTADFKRLIDLGADPNVVDARGKSLFHKAILSDSCVKVDWLKYVMKLVTVPFSTDEEGNTIIHDIVKKDFDGSISSVLELIIEAGADPLAKNHKGQSALHVADSINAKDVVKSPYFQSLNLNEADIDGLTPLHYFVECNENFYADLLKRGGNPFIRSSTGMLPLHFAAQAGDPGLVDFLLAQYGSVDGLLKDINSLGGGLSPLHYACRIGLATTVSVLLRRGADPNLVDSDGLTPLHRLSEFVAGTSKYEHAQFEIRTPDIVHMLHRYGADLDTTANVPNAVTGSIHATPLDLAVSSKRWEVVRELLACGARGRAQHETSPEFLLATDKDKALARTRTLKENFEAGAYPVKGGRSRKYTYHDRRERARWACLDSPPEKVDWWILGAQTFHDLPKERDKFLFKHDVFITAVKELDFDTIKDYQAAGGDMQAVMCHGLPWSIQHQYEYMLRHFSDQVRQYPKTISRGSSAGTRQVSYSLLGVACTNKRPSMSIVEWLVDEIGVDINAPHEYRMESPLHIAARGKSFWHVEALKYLLAKGADLEARTDMGMTPLLSALSEIRGPGKWKTDKVRLLLEHGADPNARAELQPDIVEQLLDLSYAISVSALDLAEEPEILSLLIAYGVEKSSSVNVLARIVRMSMLPEATTVLLDAGWDPNEEPSNKDAHRELADYYREKDCEGRHSEFNRRYALHEAARPPAMHDPPDDWHTRQVVVTEMLLSRGADLYSKYPDGSFVLQRIVEDRGLFGACFPFLQAKDINMKGAGGRTLLMQACKPSTRITWVSRNQRDPECQPVPVVMSDAIQLLLRLGPDVGLKDDQGRTALHWFCTYASPLDALGRDMLKALIAADPSTLNATDNDGRLPIHLALEAFSSRHDSLDFTIRELIAAGVDISIPDPVNGDSALHHISRSLSGHKKEEVTEAKVLFQDLAKILDIGARNNLGESVTAAALGARFPGKRLRAQEYPVGVQFAYCKILHFLQATGAPLDTIDAKGRNLLHVAAGRPINAPNSWHNQEREMVTELFKVLLDLGIDPRKEDDELRTPVDIAVARDLSEVVDLFSEEGKRAAEARKLKASVSSDIETGSAKFSDDDDGCVESWDV</sequence>
<evidence type="ECO:0000313" key="2">
    <source>
        <dbReference type="Proteomes" id="UP001148737"/>
    </source>
</evidence>